<evidence type="ECO:0000313" key="3">
    <source>
        <dbReference type="Proteomes" id="UP001153076"/>
    </source>
</evidence>
<reference evidence="2" key="1">
    <citation type="submission" date="2022-04" db="EMBL/GenBank/DDBJ databases">
        <title>Carnegiea gigantea Genome sequencing and assembly v2.</title>
        <authorList>
            <person name="Copetti D."/>
            <person name="Sanderson M.J."/>
            <person name="Burquez A."/>
            <person name="Wojciechowski M.F."/>
        </authorList>
    </citation>
    <scope>NUCLEOTIDE SEQUENCE</scope>
    <source>
        <strain evidence="2">SGP5-SGP5p</strain>
        <tissue evidence="2">Aerial part</tissue>
    </source>
</reference>
<dbReference type="OrthoDB" id="425619at2759"/>
<dbReference type="PANTHER" id="PTHR33233">
    <property type="entry name" value="ENDONUCLEASE/EXONUCLEASE/PHOSPHATASE"/>
    <property type="match status" value="1"/>
</dbReference>
<name>A0A9Q1GT64_9CARY</name>
<keyword evidence="3" id="KW-1185">Reference proteome</keyword>
<evidence type="ECO:0000259" key="1">
    <source>
        <dbReference type="Pfam" id="PF14111"/>
    </source>
</evidence>
<sequence>MLGRGFYSYTQQQEDIPMAGYEIREEFPSLMRSNVGKSPSIASPDKVPSPTANRGYVSSYASLIDPDKGLSLNFIESEVINGTKITKIDHQDVASEINYWNQAILCTVLEANPPLGGFIRRIWNQYGIDKVVAAWKGLYLVRFHSLEDKEAVLQKGIYYFDGKPFIINAWNEELELDESSINSLPIWSLSKLGSLLGIPLKADRHTKDKTFLNYARAMIDITLDGLFPDFVEYVNDKGIVTRQTVRYEWKPLKCSYCNMYRHIDVDCKKKEPRKEWRVMEQRPGIEQEQAQPIKEPFKEPDYITLRRELPHNLRSPLKHLNISKYRDIYGQLALSRAQLEATQNQLHQNPLNQHLQAQEREDRPKYPGILDSSIKLLRQQSKLEWLNQGDQCSKFFFAKMKHQWCDLLKTQALPKPHKEILHTMFTTTIYYICKARNELKHQGRPTGWKTTALLIKEHIRQRTLYIAHHNRKYQKYIDLALQK</sequence>
<dbReference type="Pfam" id="PF14111">
    <property type="entry name" value="DUF4283"/>
    <property type="match status" value="1"/>
</dbReference>
<organism evidence="2 3">
    <name type="scientific">Carnegiea gigantea</name>
    <dbReference type="NCBI Taxonomy" id="171969"/>
    <lineage>
        <taxon>Eukaryota</taxon>
        <taxon>Viridiplantae</taxon>
        <taxon>Streptophyta</taxon>
        <taxon>Embryophyta</taxon>
        <taxon>Tracheophyta</taxon>
        <taxon>Spermatophyta</taxon>
        <taxon>Magnoliopsida</taxon>
        <taxon>eudicotyledons</taxon>
        <taxon>Gunneridae</taxon>
        <taxon>Pentapetalae</taxon>
        <taxon>Caryophyllales</taxon>
        <taxon>Cactineae</taxon>
        <taxon>Cactaceae</taxon>
        <taxon>Cactoideae</taxon>
        <taxon>Echinocereeae</taxon>
        <taxon>Carnegiea</taxon>
    </lineage>
</organism>
<gene>
    <name evidence="2" type="ORF">Cgig2_032642</name>
</gene>
<proteinExistence type="predicted"/>
<evidence type="ECO:0000313" key="2">
    <source>
        <dbReference type="EMBL" id="KAJ8426160.1"/>
    </source>
</evidence>
<dbReference type="InterPro" id="IPR025558">
    <property type="entry name" value="DUF4283"/>
</dbReference>
<dbReference type="AlphaFoldDB" id="A0A9Q1GT64"/>
<dbReference type="Proteomes" id="UP001153076">
    <property type="component" value="Unassembled WGS sequence"/>
</dbReference>
<accession>A0A9Q1GT64</accession>
<dbReference type="PANTHER" id="PTHR33233:SF17">
    <property type="entry name" value="DUF4283 DOMAIN-CONTAINING PROTEIN"/>
    <property type="match status" value="1"/>
</dbReference>
<dbReference type="EMBL" id="JAKOGI010001341">
    <property type="protein sequence ID" value="KAJ8426160.1"/>
    <property type="molecule type" value="Genomic_DNA"/>
</dbReference>
<feature type="domain" description="DUF4283" evidence="1">
    <location>
        <begin position="99"/>
        <end position="177"/>
    </location>
</feature>
<protein>
    <recommendedName>
        <fullName evidence="1">DUF4283 domain-containing protein</fullName>
    </recommendedName>
</protein>
<comment type="caution">
    <text evidence="2">The sequence shown here is derived from an EMBL/GenBank/DDBJ whole genome shotgun (WGS) entry which is preliminary data.</text>
</comment>